<dbReference type="PANTHER" id="PTHR32089">
    <property type="entry name" value="METHYL-ACCEPTING CHEMOTAXIS PROTEIN MCPB"/>
    <property type="match status" value="1"/>
</dbReference>
<dbReference type="OrthoDB" id="5675566at2"/>
<dbReference type="InterPro" id="IPR035965">
    <property type="entry name" value="PAS-like_dom_sf"/>
</dbReference>
<keyword evidence="5" id="KW-0997">Cell inner membrane</keyword>
<dbReference type="Gene3D" id="1.10.287.950">
    <property type="entry name" value="Methyl-accepting chemotaxis protein"/>
    <property type="match status" value="1"/>
</dbReference>
<dbReference type="SMART" id="SM00283">
    <property type="entry name" value="MA"/>
    <property type="match status" value="1"/>
</dbReference>
<dbReference type="PANTHER" id="PTHR32089:SF74">
    <property type="entry name" value="METHYL-ACCEPTING CHEMOTAXIS PROTEIN AER"/>
    <property type="match status" value="1"/>
</dbReference>
<protein>
    <submittedName>
        <fullName evidence="16">PAS domain S-box protein</fullName>
    </submittedName>
</protein>
<dbReference type="InterPro" id="IPR000014">
    <property type="entry name" value="PAS"/>
</dbReference>
<feature type="coiled-coil region" evidence="12">
    <location>
        <begin position="245"/>
        <end position="272"/>
    </location>
</feature>
<evidence type="ECO:0000256" key="8">
    <source>
        <dbReference type="ARBA" id="ARBA00023136"/>
    </source>
</evidence>
<evidence type="ECO:0000259" key="15">
    <source>
        <dbReference type="PROSITE" id="PS50112"/>
    </source>
</evidence>
<dbReference type="Proteomes" id="UP000305881">
    <property type="component" value="Chromosome"/>
</dbReference>
<evidence type="ECO:0000256" key="1">
    <source>
        <dbReference type="ARBA" id="ARBA00004429"/>
    </source>
</evidence>
<comment type="similarity">
    <text evidence="10">Belongs to the methyl-accepting chemotaxis (MCP) protein family.</text>
</comment>
<keyword evidence="9 11" id="KW-0807">Transducer</keyword>
<organism evidence="16 17">
    <name type="scientific">Methylotuvimicrobium buryatense</name>
    <name type="common">Methylomicrobium buryatense</name>
    <dbReference type="NCBI Taxonomy" id="95641"/>
    <lineage>
        <taxon>Bacteria</taxon>
        <taxon>Pseudomonadati</taxon>
        <taxon>Pseudomonadota</taxon>
        <taxon>Gammaproteobacteria</taxon>
        <taxon>Methylococcales</taxon>
        <taxon>Methylococcaceae</taxon>
        <taxon>Methylotuvimicrobium</taxon>
    </lineage>
</organism>
<dbReference type="SMART" id="SM00091">
    <property type="entry name" value="PAS"/>
    <property type="match status" value="1"/>
</dbReference>
<keyword evidence="12" id="KW-0175">Coiled coil</keyword>
<keyword evidence="4" id="KW-0145">Chemotaxis</keyword>
<evidence type="ECO:0000256" key="9">
    <source>
        <dbReference type="ARBA" id="ARBA00023224"/>
    </source>
</evidence>
<dbReference type="STRING" id="675511.GCA_000341735_03334"/>
<evidence type="ECO:0000256" key="13">
    <source>
        <dbReference type="SAM" id="Phobius"/>
    </source>
</evidence>
<dbReference type="InterPro" id="IPR004089">
    <property type="entry name" value="MCPsignal_dom"/>
</dbReference>
<gene>
    <name evidence="16" type="ORF">EQU24_20460</name>
</gene>
<evidence type="ECO:0000256" key="12">
    <source>
        <dbReference type="SAM" id="Coils"/>
    </source>
</evidence>
<evidence type="ECO:0000256" key="10">
    <source>
        <dbReference type="ARBA" id="ARBA00029447"/>
    </source>
</evidence>
<dbReference type="NCBIfam" id="TIGR00229">
    <property type="entry name" value="sensory_box"/>
    <property type="match status" value="1"/>
</dbReference>
<feature type="domain" description="PAS" evidence="15">
    <location>
        <begin position="23"/>
        <end position="76"/>
    </location>
</feature>
<dbReference type="CDD" id="cd00130">
    <property type="entry name" value="PAS"/>
    <property type="match status" value="1"/>
</dbReference>
<dbReference type="SUPFAM" id="SSF55785">
    <property type="entry name" value="PYP-like sensor domain (PAS domain)"/>
    <property type="match status" value="1"/>
</dbReference>
<dbReference type="PROSITE" id="PS50111">
    <property type="entry name" value="CHEMOTAXIS_TRANSDUC_2"/>
    <property type="match status" value="1"/>
</dbReference>
<evidence type="ECO:0000256" key="4">
    <source>
        <dbReference type="ARBA" id="ARBA00022500"/>
    </source>
</evidence>
<dbReference type="InterPro" id="IPR013655">
    <property type="entry name" value="PAS_fold_3"/>
</dbReference>
<dbReference type="GO" id="GO:0007165">
    <property type="term" value="P:signal transduction"/>
    <property type="evidence" value="ECO:0007669"/>
    <property type="project" value="UniProtKB-KW"/>
</dbReference>
<evidence type="ECO:0000256" key="6">
    <source>
        <dbReference type="ARBA" id="ARBA00022692"/>
    </source>
</evidence>
<evidence type="ECO:0000256" key="3">
    <source>
        <dbReference type="ARBA" id="ARBA00022481"/>
    </source>
</evidence>
<evidence type="ECO:0000259" key="14">
    <source>
        <dbReference type="PROSITE" id="PS50111"/>
    </source>
</evidence>
<evidence type="ECO:0000256" key="2">
    <source>
        <dbReference type="ARBA" id="ARBA00022475"/>
    </source>
</evidence>
<sequence length="526" mass="57432">MRKNFPITQNEVNYPSTATITSATDPKGKITYINQDFLKISGFNEQELLGQPHNIVRHPEMPEAAFADLWNSIQKGKPWMGIVKNRCKNGDYYWVDAFVTPRFDKGKVIGFESVRVKPEPETIEQAKKIYPKLASEKSINTLLDRMKLGPKLLIGLSLLQTLIFAGLYILGNIELTPAAISWTISLIFSFGLISALVRPLNDAASEARSVIDNPVMQQIYTNDGAEPGQLLLAVKLLKAKSRTIVRRLIQATETLTQQAEATEREIKQVSHAMARQLLETEQVATAMHQMTATINEVAQSASNAAKAAADADKISQQTMQRVGDTVTLIGALSSEVDSAESAILNLAQYSKDIGGVLEVIQSIAEQTNLLALNAAIEAARAGEQGRGFAVVADEVRTLAGRTQKSTEEINKMIEVLQLGAKNAVDEMSKVRIKAADGVKHGENSARLLTETTQSVSTISDMILQIASAAEEQHIVSEEIARNIEAIDRLSKETSGHATIASQAGHNLSKLSKDLDLMVEQFDDNQS</sequence>
<reference evidence="17" key="1">
    <citation type="journal article" date="2019" name="J. Bacteriol.">
        <title>A Mutagenic Screen Identifies a TonB-Dependent Receptor Required for the Lanthanide Metal Switch in the Type I Methanotroph 'Methylotuvimicrobium buryatense' 5GB1C.</title>
        <authorList>
            <person name="Groom J.D."/>
            <person name="Ford S.M."/>
            <person name="Pesesky M.W."/>
            <person name="Lidstrom M.E."/>
        </authorList>
    </citation>
    <scope>NUCLEOTIDE SEQUENCE [LARGE SCALE GENOMIC DNA]</scope>
    <source>
        <strain evidence="17">5GB1C</strain>
    </source>
</reference>
<keyword evidence="2" id="KW-1003">Cell membrane</keyword>
<evidence type="ECO:0000256" key="7">
    <source>
        <dbReference type="ARBA" id="ARBA00022989"/>
    </source>
</evidence>
<proteinExistence type="inferred from homology"/>
<dbReference type="GO" id="GO:0005886">
    <property type="term" value="C:plasma membrane"/>
    <property type="evidence" value="ECO:0007669"/>
    <property type="project" value="UniProtKB-SubCell"/>
</dbReference>
<keyword evidence="6 13" id="KW-0812">Transmembrane</keyword>
<keyword evidence="8 13" id="KW-0472">Membrane</keyword>
<dbReference type="Pfam" id="PF08447">
    <property type="entry name" value="PAS_3"/>
    <property type="match status" value="1"/>
</dbReference>
<evidence type="ECO:0000256" key="5">
    <source>
        <dbReference type="ARBA" id="ARBA00022519"/>
    </source>
</evidence>
<dbReference type="GO" id="GO:0052131">
    <property type="term" value="P:positive aerotaxis"/>
    <property type="evidence" value="ECO:0007669"/>
    <property type="project" value="UniProtKB-ARBA"/>
</dbReference>
<dbReference type="Pfam" id="PF00015">
    <property type="entry name" value="MCPsignal"/>
    <property type="match status" value="1"/>
</dbReference>
<feature type="transmembrane region" description="Helical" evidence="13">
    <location>
        <begin position="152"/>
        <end position="173"/>
    </location>
</feature>
<dbReference type="FunFam" id="3.30.450.20:FF:000046">
    <property type="entry name" value="Aerotaxis sensor receptor"/>
    <property type="match status" value="1"/>
</dbReference>
<dbReference type="PROSITE" id="PS50112">
    <property type="entry name" value="PAS"/>
    <property type="match status" value="1"/>
</dbReference>
<evidence type="ECO:0000313" key="16">
    <source>
        <dbReference type="EMBL" id="QCW84339.1"/>
    </source>
</evidence>
<feature type="domain" description="Methyl-accepting transducer" evidence="14">
    <location>
        <begin position="251"/>
        <end position="487"/>
    </location>
</feature>
<name>A0A4P9US43_METBY</name>
<dbReference type="SUPFAM" id="SSF58104">
    <property type="entry name" value="Methyl-accepting chemotaxis protein (MCP) signaling domain"/>
    <property type="match status" value="1"/>
</dbReference>
<feature type="transmembrane region" description="Helical" evidence="13">
    <location>
        <begin position="179"/>
        <end position="197"/>
    </location>
</feature>
<dbReference type="FunFam" id="1.10.287.950:FF:000001">
    <property type="entry name" value="Methyl-accepting chemotaxis sensory transducer"/>
    <property type="match status" value="1"/>
</dbReference>
<dbReference type="KEGG" id="mbur:EQU24_20460"/>
<keyword evidence="7 13" id="KW-1133">Transmembrane helix</keyword>
<keyword evidence="17" id="KW-1185">Reference proteome</keyword>
<dbReference type="CDD" id="cd11386">
    <property type="entry name" value="MCP_signal"/>
    <property type="match status" value="1"/>
</dbReference>
<dbReference type="Gene3D" id="3.30.450.20">
    <property type="entry name" value="PAS domain"/>
    <property type="match status" value="1"/>
</dbReference>
<accession>A0A4P9US43</accession>
<keyword evidence="3" id="KW-0488">Methylation</keyword>
<dbReference type="RefSeq" id="WP_017841775.1">
    <property type="nucleotide sequence ID" value="NZ_CP035467.1"/>
</dbReference>
<evidence type="ECO:0000313" key="17">
    <source>
        <dbReference type="Proteomes" id="UP000305881"/>
    </source>
</evidence>
<dbReference type="EMBL" id="CP035467">
    <property type="protein sequence ID" value="QCW84339.1"/>
    <property type="molecule type" value="Genomic_DNA"/>
</dbReference>
<dbReference type="AlphaFoldDB" id="A0A4P9US43"/>
<comment type="subcellular location">
    <subcellularLocation>
        <location evidence="1">Cell inner membrane</location>
        <topology evidence="1">Multi-pass membrane protein</topology>
    </subcellularLocation>
</comment>
<evidence type="ECO:0000256" key="11">
    <source>
        <dbReference type="PROSITE-ProRule" id="PRU00284"/>
    </source>
</evidence>